<proteinExistence type="predicted"/>
<evidence type="ECO:0008006" key="3">
    <source>
        <dbReference type="Google" id="ProtNLM"/>
    </source>
</evidence>
<dbReference type="EMBL" id="CAUYUJ010018356">
    <property type="protein sequence ID" value="CAK0882938.1"/>
    <property type="molecule type" value="Genomic_DNA"/>
</dbReference>
<comment type="caution">
    <text evidence="1">The sequence shown here is derived from an EMBL/GenBank/DDBJ whole genome shotgun (WGS) entry which is preliminary data.</text>
</comment>
<keyword evidence="2" id="KW-1185">Reference proteome</keyword>
<feature type="non-terminal residue" evidence="1">
    <location>
        <position position="227"/>
    </location>
</feature>
<reference evidence="1" key="1">
    <citation type="submission" date="2023-10" db="EMBL/GenBank/DDBJ databases">
        <authorList>
            <person name="Chen Y."/>
            <person name="Shah S."/>
            <person name="Dougan E. K."/>
            <person name="Thang M."/>
            <person name="Chan C."/>
        </authorList>
    </citation>
    <scope>NUCLEOTIDE SEQUENCE [LARGE SCALE GENOMIC DNA]</scope>
</reference>
<evidence type="ECO:0000313" key="1">
    <source>
        <dbReference type="EMBL" id="CAK0882938.1"/>
    </source>
</evidence>
<sequence>MLLPPWHSFRLQVGGGSGSYSFALRDVRPAGCLSVSEGGVVQADGQIGEATLFVADARSASNSLTLRVLVRRVEGLVLRPPYMQLQLPEGAADGVPVPIYARPEAAGEEGADPLWQRLRFWNCSAFSTDLLEERARRPWSHLRASASMRVYAPLAASFEAGATGAASWPTPARAEVSVSPCSSATLRLRGGPGPLEVPGRVFQNLSDPLEGTHVALRKLGDGEFAVL</sequence>
<protein>
    <recommendedName>
        <fullName evidence="3">Beta-galactosidase</fullName>
    </recommendedName>
</protein>
<name>A0ABN9WB43_9DINO</name>
<evidence type="ECO:0000313" key="2">
    <source>
        <dbReference type="Proteomes" id="UP001189429"/>
    </source>
</evidence>
<dbReference type="Proteomes" id="UP001189429">
    <property type="component" value="Unassembled WGS sequence"/>
</dbReference>
<organism evidence="1 2">
    <name type="scientific">Prorocentrum cordatum</name>
    <dbReference type="NCBI Taxonomy" id="2364126"/>
    <lineage>
        <taxon>Eukaryota</taxon>
        <taxon>Sar</taxon>
        <taxon>Alveolata</taxon>
        <taxon>Dinophyceae</taxon>
        <taxon>Prorocentrales</taxon>
        <taxon>Prorocentraceae</taxon>
        <taxon>Prorocentrum</taxon>
    </lineage>
</organism>
<gene>
    <name evidence="1" type="ORF">PCOR1329_LOCUS65299</name>
</gene>
<accession>A0ABN9WB43</accession>